<feature type="region of interest" description="Disordered" evidence="1">
    <location>
        <begin position="306"/>
        <end position="340"/>
    </location>
</feature>
<accession>A0A0C9XWQ5</accession>
<name>A0A0C9XWQ5_9AGAR</name>
<dbReference type="PANTHER" id="PTHR33266:SF1">
    <property type="entry name" value="F-BOX DOMAIN-CONTAINING PROTEIN"/>
    <property type="match status" value="1"/>
</dbReference>
<evidence type="ECO:0000256" key="1">
    <source>
        <dbReference type="SAM" id="MobiDB-lite"/>
    </source>
</evidence>
<sequence length="866" mass="96891">MSKRLSESEALGPHPKRQLLSSDNAALEPEPAIHHDDPDKSLFMILHSLFRPEPGEKFNKEQAAAMLFLIMGRSDAFSRKFQNIREVEDVVSAHPDLINDLWSAWEACSLKPLLSSSLLRSVAHAVVSESEGLNVARPRGNQEEQEWATQKSWESEFRGNAAIGLWAHVKANYNRRTMPKVYANYSSIVQSSGMGKSRTVDELAKTCFVITMNLRAANTTGYPPADNTLRDYLTTVASKNEAFDHADTFFEALFQHTLQTLQQDYTGLSYSKVASEFRKQMTQGQTMKSHNQYHIQFYDEVIREASRLRRGPQSQSTLSEPPLMTDKSKSHSQPGTSANSALKRLSEYLESLRPKGERKNEAPFIVLAFDEAHIIAERKGADGGQWSVFHQVRQLLRSFRDLPIFSLFLSTTGKISRFTSAAEDDLSKRIIKGDLVAGQPLTDLGFDPFAVKISLNGNWDLKGLTEDAHICTMGRPLFATRWLEGTDDVKRDIIIFAAAKLMAKECVEEFSDDQKLACLSQRFPIEFNSTNYIEQSKERTQVEGHMRVCLKIDGAFQTMTTASSSEPILSEAAYFLMMRDQSFNAAKALKSVMEGFAISKGDRGEFLVLLLLTLARDATVGPPTVYGRPEKKDRFFSLPEFLCGQVFNPKSEESAEALRKLASDFPEAKLHFTHFVKVHEYKAIDLTSLLLLKGRGAGILCANNQKGVDIISVFLKDGMKLERRNAGLILIQVKNDSAYSNNPQQKLFDAMDPYDLDILKDNDSAVPIIKIVFALAAKKPSLRVIRKNASSSYLAVTYEIWCAGLSPEVLQPVKEKGVWESLLQASYGWKALYEAPSDIAKALRQAATPGAAREVGHYSCWATRED</sequence>
<proteinExistence type="predicted"/>
<dbReference type="OrthoDB" id="107110at2759"/>
<keyword evidence="3" id="KW-1185">Reference proteome</keyword>
<dbReference type="AlphaFoldDB" id="A0A0C9XWQ5"/>
<protein>
    <submittedName>
        <fullName evidence="2">Uncharacterized protein</fullName>
    </submittedName>
</protein>
<dbReference type="Proteomes" id="UP000054477">
    <property type="component" value="Unassembled WGS sequence"/>
</dbReference>
<reference evidence="2 3" key="1">
    <citation type="submission" date="2014-04" db="EMBL/GenBank/DDBJ databases">
        <authorList>
            <consortium name="DOE Joint Genome Institute"/>
            <person name="Kuo A."/>
            <person name="Kohler A."/>
            <person name="Nagy L.G."/>
            <person name="Floudas D."/>
            <person name="Copeland A."/>
            <person name="Barry K.W."/>
            <person name="Cichocki N."/>
            <person name="Veneault-Fourrey C."/>
            <person name="LaButti K."/>
            <person name="Lindquist E.A."/>
            <person name="Lipzen A."/>
            <person name="Lundell T."/>
            <person name="Morin E."/>
            <person name="Murat C."/>
            <person name="Sun H."/>
            <person name="Tunlid A."/>
            <person name="Henrissat B."/>
            <person name="Grigoriev I.V."/>
            <person name="Hibbett D.S."/>
            <person name="Martin F."/>
            <person name="Nordberg H.P."/>
            <person name="Cantor M.N."/>
            <person name="Hua S.X."/>
        </authorList>
    </citation>
    <scope>NUCLEOTIDE SEQUENCE [LARGE SCALE GENOMIC DNA]</scope>
    <source>
        <strain evidence="2 3">LaAM-08-1</strain>
    </source>
</reference>
<dbReference type="PANTHER" id="PTHR33266">
    <property type="entry name" value="CHROMOSOME 15, WHOLE GENOME SHOTGUN SEQUENCE"/>
    <property type="match status" value="1"/>
</dbReference>
<reference evidence="3" key="2">
    <citation type="submission" date="2015-01" db="EMBL/GenBank/DDBJ databases">
        <title>Evolutionary Origins and Diversification of the Mycorrhizal Mutualists.</title>
        <authorList>
            <consortium name="DOE Joint Genome Institute"/>
            <consortium name="Mycorrhizal Genomics Consortium"/>
            <person name="Kohler A."/>
            <person name="Kuo A."/>
            <person name="Nagy L.G."/>
            <person name="Floudas D."/>
            <person name="Copeland A."/>
            <person name="Barry K.W."/>
            <person name="Cichocki N."/>
            <person name="Veneault-Fourrey C."/>
            <person name="LaButti K."/>
            <person name="Lindquist E.A."/>
            <person name="Lipzen A."/>
            <person name="Lundell T."/>
            <person name="Morin E."/>
            <person name="Murat C."/>
            <person name="Riley R."/>
            <person name="Ohm R."/>
            <person name="Sun H."/>
            <person name="Tunlid A."/>
            <person name="Henrissat B."/>
            <person name="Grigoriev I.V."/>
            <person name="Hibbett D.S."/>
            <person name="Martin F."/>
        </authorList>
    </citation>
    <scope>NUCLEOTIDE SEQUENCE [LARGE SCALE GENOMIC DNA]</scope>
    <source>
        <strain evidence="3">LaAM-08-1</strain>
    </source>
</reference>
<organism evidence="2 3">
    <name type="scientific">Laccaria amethystina LaAM-08-1</name>
    <dbReference type="NCBI Taxonomy" id="1095629"/>
    <lineage>
        <taxon>Eukaryota</taxon>
        <taxon>Fungi</taxon>
        <taxon>Dikarya</taxon>
        <taxon>Basidiomycota</taxon>
        <taxon>Agaricomycotina</taxon>
        <taxon>Agaricomycetes</taxon>
        <taxon>Agaricomycetidae</taxon>
        <taxon>Agaricales</taxon>
        <taxon>Agaricineae</taxon>
        <taxon>Hydnangiaceae</taxon>
        <taxon>Laccaria</taxon>
    </lineage>
</organism>
<feature type="region of interest" description="Disordered" evidence="1">
    <location>
        <begin position="1"/>
        <end position="22"/>
    </location>
</feature>
<evidence type="ECO:0000313" key="2">
    <source>
        <dbReference type="EMBL" id="KIK09451.1"/>
    </source>
</evidence>
<gene>
    <name evidence="2" type="ORF">K443DRAFT_118473</name>
</gene>
<feature type="compositionally biased region" description="Polar residues" evidence="1">
    <location>
        <begin position="331"/>
        <end position="340"/>
    </location>
</feature>
<dbReference type="STRING" id="1095629.A0A0C9XWQ5"/>
<dbReference type="EMBL" id="KN838538">
    <property type="protein sequence ID" value="KIK09451.1"/>
    <property type="molecule type" value="Genomic_DNA"/>
</dbReference>
<dbReference type="HOGENOM" id="CLU_009568_2_0_1"/>
<evidence type="ECO:0000313" key="3">
    <source>
        <dbReference type="Proteomes" id="UP000054477"/>
    </source>
</evidence>